<dbReference type="InterPro" id="IPR035994">
    <property type="entry name" value="Nucleoside_phosphorylase_sf"/>
</dbReference>
<name>M6RR06_LEPIR</name>
<protein>
    <submittedName>
        <fullName evidence="1">Phosphorylase domain protein</fullName>
    </submittedName>
</protein>
<evidence type="ECO:0000313" key="1">
    <source>
        <dbReference type="EMBL" id="EMO03313.1"/>
    </source>
</evidence>
<gene>
    <name evidence="1" type="ORF">LEP1GSC116_2390</name>
</gene>
<dbReference type="GO" id="GO:0009116">
    <property type="term" value="P:nucleoside metabolic process"/>
    <property type="evidence" value="ECO:0007669"/>
    <property type="project" value="InterPro"/>
</dbReference>
<dbReference type="Proteomes" id="UP000012092">
    <property type="component" value="Unassembled WGS sequence"/>
</dbReference>
<organism evidence="1 2">
    <name type="scientific">Leptospira interrogans serovar Icterohaemorrhagiae str. Verdun HP</name>
    <dbReference type="NCBI Taxonomy" id="1049910"/>
    <lineage>
        <taxon>Bacteria</taxon>
        <taxon>Pseudomonadati</taxon>
        <taxon>Spirochaetota</taxon>
        <taxon>Spirochaetia</taxon>
        <taxon>Leptospirales</taxon>
        <taxon>Leptospiraceae</taxon>
        <taxon>Leptospira</taxon>
    </lineage>
</organism>
<accession>M6RR06</accession>
<dbReference type="GO" id="GO:0003824">
    <property type="term" value="F:catalytic activity"/>
    <property type="evidence" value="ECO:0007669"/>
    <property type="project" value="InterPro"/>
</dbReference>
<dbReference type="SUPFAM" id="SSF53167">
    <property type="entry name" value="Purine and uridine phosphorylases"/>
    <property type="match status" value="1"/>
</dbReference>
<dbReference type="Gene3D" id="3.40.50.1580">
    <property type="entry name" value="Nucleoside phosphorylase domain"/>
    <property type="match status" value="1"/>
</dbReference>
<dbReference type="AlphaFoldDB" id="M6RR06"/>
<proteinExistence type="predicted"/>
<comment type="caution">
    <text evidence="1">The sequence shown here is derived from an EMBL/GenBank/DDBJ whole genome shotgun (WGS) entry which is preliminary data.</text>
</comment>
<evidence type="ECO:0000313" key="2">
    <source>
        <dbReference type="Proteomes" id="UP000012092"/>
    </source>
</evidence>
<sequence length="220" mass="25410">MKIKLPKTTLICSAIKEEVDQILKLEKFTVFVCGIGNLEAGLNLQRFLLDCLNNKNLIFPTQVLFIGSAGVYPWLHSNFWKNKFGFSFQFENQELAKIERKVRVPETVPDEYEFSHSFEFKSVEEILISKTNATGSITIDNVSGKSLEYLREHDLGFENMECFGLAKVCNHFQLPFYSFFALTNTVGPLGSEEWKFNYKKESAKLQEFLLSFFFKNFFPG</sequence>
<reference evidence="1 2" key="1">
    <citation type="submission" date="2013-01" db="EMBL/GenBank/DDBJ databases">
        <authorList>
            <person name="Harkins D.M."/>
            <person name="Durkin A.S."/>
            <person name="Brinkac L.M."/>
            <person name="Haft D.H."/>
            <person name="Selengut J.D."/>
            <person name="Sanka R."/>
            <person name="DePew J."/>
            <person name="Purushe J."/>
            <person name="Picardeau M."/>
            <person name="Werts C."/>
            <person name="Goarant C."/>
            <person name="Vinetz J.M."/>
            <person name="Sutton G.G."/>
            <person name="Nierman W.C."/>
            <person name="Fouts D.E."/>
        </authorList>
    </citation>
    <scope>NUCLEOTIDE SEQUENCE [LARGE SCALE GENOMIC DNA]</scope>
    <source>
        <strain evidence="1 2">Verdun HP</strain>
    </source>
</reference>
<dbReference type="EMBL" id="AHNZ02000886">
    <property type="protein sequence ID" value="EMO03313.1"/>
    <property type="molecule type" value="Genomic_DNA"/>
</dbReference>